<evidence type="ECO:0000256" key="5">
    <source>
        <dbReference type="ARBA" id="ARBA00023136"/>
    </source>
</evidence>
<dbReference type="Pfam" id="PF01292">
    <property type="entry name" value="Ni_hydr_CYTB"/>
    <property type="match status" value="1"/>
</dbReference>
<keyword evidence="4 6" id="KW-1133">Transmembrane helix</keyword>
<dbReference type="STRING" id="92487.SAMN02745130_00291"/>
<dbReference type="Proteomes" id="UP000190460">
    <property type="component" value="Unassembled WGS sequence"/>
</dbReference>
<dbReference type="PANTHER" id="PTHR30485:SF2">
    <property type="entry name" value="BLL0597 PROTEIN"/>
    <property type="match status" value="1"/>
</dbReference>
<feature type="transmembrane region" description="Helical" evidence="6">
    <location>
        <begin position="20"/>
        <end position="42"/>
    </location>
</feature>
<dbReference type="GO" id="GO:0020037">
    <property type="term" value="F:heme binding"/>
    <property type="evidence" value="ECO:0007669"/>
    <property type="project" value="TreeGrafter"/>
</dbReference>
<protein>
    <submittedName>
        <fullName evidence="8">Cytochrome b</fullName>
    </submittedName>
</protein>
<reference evidence="9" key="1">
    <citation type="submission" date="2017-02" db="EMBL/GenBank/DDBJ databases">
        <authorList>
            <person name="Varghese N."/>
            <person name="Submissions S."/>
        </authorList>
    </citation>
    <scope>NUCLEOTIDE SEQUENCE [LARGE SCALE GENOMIC DNA]</scope>
    <source>
        <strain evidence="9">ATCC 49788</strain>
    </source>
</reference>
<comment type="subcellular location">
    <subcellularLocation>
        <location evidence="1">Cell membrane</location>
        <topology evidence="1">Multi-pass membrane protein</topology>
    </subcellularLocation>
</comment>
<feature type="transmembrane region" description="Helical" evidence="6">
    <location>
        <begin position="48"/>
        <end position="65"/>
    </location>
</feature>
<dbReference type="GO" id="GO:0009055">
    <property type="term" value="F:electron transfer activity"/>
    <property type="evidence" value="ECO:0007669"/>
    <property type="project" value="InterPro"/>
</dbReference>
<dbReference type="PANTHER" id="PTHR30485">
    <property type="entry name" value="NI/FE-HYDROGENASE 1 B-TYPE CYTOCHROME SUBUNIT"/>
    <property type="match status" value="1"/>
</dbReference>
<dbReference type="Gene3D" id="1.20.950.20">
    <property type="entry name" value="Transmembrane di-heme cytochromes, Chain C"/>
    <property type="match status" value="1"/>
</dbReference>
<evidence type="ECO:0000313" key="9">
    <source>
        <dbReference type="Proteomes" id="UP000190460"/>
    </source>
</evidence>
<dbReference type="GO" id="GO:0022904">
    <property type="term" value="P:respiratory electron transport chain"/>
    <property type="evidence" value="ECO:0007669"/>
    <property type="project" value="InterPro"/>
</dbReference>
<accession>A0A1T4VTZ0</accession>
<evidence type="ECO:0000256" key="4">
    <source>
        <dbReference type="ARBA" id="ARBA00022989"/>
    </source>
</evidence>
<feature type="transmembrane region" description="Helical" evidence="6">
    <location>
        <begin position="103"/>
        <end position="125"/>
    </location>
</feature>
<keyword evidence="9" id="KW-1185">Reference proteome</keyword>
<evidence type="ECO:0000256" key="6">
    <source>
        <dbReference type="SAM" id="Phobius"/>
    </source>
</evidence>
<evidence type="ECO:0000256" key="2">
    <source>
        <dbReference type="ARBA" id="ARBA00022475"/>
    </source>
</evidence>
<proteinExistence type="predicted"/>
<evidence type="ECO:0000259" key="7">
    <source>
        <dbReference type="Pfam" id="PF01292"/>
    </source>
</evidence>
<keyword evidence="3 6" id="KW-0812">Transmembrane</keyword>
<feature type="transmembrane region" description="Helical" evidence="6">
    <location>
        <begin position="208"/>
        <end position="225"/>
    </location>
</feature>
<dbReference type="EMBL" id="FUYB01000001">
    <property type="protein sequence ID" value="SKA68452.1"/>
    <property type="molecule type" value="Genomic_DNA"/>
</dbReference>
<sequence>MNKASVTTSVKIWDLPTRVFHWTLVFGIGFSWLSAELGGLWMDWHMQAGILILALIIFRIIWGFVGSETSRFSSFIKSPARAIHHWQELKDRGTAYYAGHNPLGAWMVVFLLVGVLLQAISGLFVSDDILVEGPLYGLVTESTAGALTSFHHLWFNILLLAALIHIFTIGFYKIRKRTNLIKAMVAGSADWPVEQQPIPDHLSFKSPWLALSIFIIVYAVVHFGLDFLKTL</sequence>
<keyword evidence="5 6" id="KW-0472">Membrane</keyword>
<dbReference type="RefSeq" id="WP_078920793.1">
    <property type="nucleotide sequence ID" value="NZ_FUYB01000001.1"/>
</dbReference>
<dbReference type="InterPro" id="IPR016174">
    <property type="entry name" value="Di-haem_cyt_TM"/>
</dbReference>
<dbReference type="InterPro" id="IPR011577">
    <property type="entry name" value="Cyt_b561_bac/Ni-Hgenase"/>
</dbReference>
<evidence type="ECO:0000313" key="8">
    <source>
        <dbReference type="EMBL" id="SKA68452.1"/>
    </source>
</evidence>
<dbReference type="InterPro" id="IPR051542">
    <property type="entry name" value="Hydrogenase_cytochrome"/>
</dbReference>
<dbReference type="OrthoDB" id="196472at2"/>
<dbReference type="GO" id="GO:0005886">
    <property type="term" value="C:plasma membrane"/>
    <property type="evidence" value="ECO:0007669"/>
    <property type="project" value="UniProtKB-SubCell"/>
</dbReference>
<evidence type="ECO:0000256" key="1">
    <source>
        <dbReference type="ARBA" id="ARBA00004651"/>
    </source>
</evidence>
<evidence type="ECO:0000256" key="3">
    <source>
        <dbReference type="ARBA" id="ARBA00022692"/>
    </source>
</evidence>
<name>A0A1T4VTZ0_9GAMM</name>
<gene>
    <name evidence="8" type="ORF">SAMN02745130_00291</name>
</gene>
<dbReference type="AlphaFoldDB" id="A0A1T4VTZ0"/>
<feature type="transmembrane region" description="Helical" evidence="6">
    <location>
        <begin position="153"/>
        <end position="172"/>
    </location>
</feature>
<dbReference type="SUPFAM" id="SSF81342">
    <property type="entry name" value="Transmembrane di-heme cytochromes"/>
    <property type="match status" value="1"/>
</dbReference>
<feature type="domain" description="Cytochrome b561 bacterial/Ni-hydrogenase" evidence="7">
    <location>
        <begin position="13"/>
        <end position="187"/>
    </location>
</feature>
<organism evidence="8 9">
    <name type="scientific">Thiothrix eikelboomii</name>
    <dbReference type="NCBI Taxonomy" id="92487"/>
    <lineage>
        <taxon>Bacteria</taxon>
        <taxon>Pseudomonadati</taxon>
        <taxon>Pseudomonadota</taxon>
        <taxon>Gammaproteobacteria</taxon>
        <taxon>Thiotrichales</taxon>
        <taxon>Thiotrichaceae</taxon>
        <taxon>Thiothrix</taxon>
    </lineage>
</organism>
<keyword evidence="2" id="KW-1003">Cell membrane</keyword>